<organism evidence="2 3">
    <name type="scientific">Pocillopora damicornis</name>
    <name type="common">Cauliflower coral</name>
    <name type="synonym">Millepora damicornis</name>
    <dbReference type="NCBI Taxonomy" id="46731"/>
    <lineage>
        <taxon>Eukaryota</taxon>
        <taxon>Metazoa</taxon>
        <taxon>Cnidaria</taxon>
        <taxon>Anthozoa</taxon>
        <taxon>Hexacorallia</taxon>
        <taxon>Scleractinia</taxon>
        <taxon>Astrocoeniina</taxon>
        <taxon>Pocilloporidae</taxon>
        <taxon>Pocillopora</taxon>
    </lineage>
</organism>
<dbReference type="EMBL" id="RCHS01002249">
    <property type="protein sequence ID" value="RMX48567.1"/>
    <property type="molecule type" value="Genomic_DNA"/>
</dbReference>
<dbReference type="AlphaFoldDB" id="A0A3M6U4S1"/>
<evidence type="ECO:0000256" key="1">
    <source>
        <dbReference type="SAM" id="MobiDB-lite"/>
    </source>
</evidence>
<feature type="region of interest" description="Disordered" evidence="1">
    <location>
        <begin position="96"/>
        <end position="201"/>
    </location>
</feature>
<evidence type="ECO:0000313" key="3">
    <source>
        <dbReference type="Proteomes" id="UP000275408"/>
    </source>
</evidence>
<feature type="non-terminal residue" evidence="2">
    <location>
        <position position="201"/>
    </location>
</feature>
<sequence length="201" mass="22250">CTEAEEDLEDDQLLCTQESNENYFADTEDCSSVSSETDSALSDSESWDESLSGRTSHIQLALHDDTPELWFDALDLIVENEESQYQDNELFEAPHAENAKPKDSESILSVTSNQQSATHAGPTTQSQAAQSPVSNPLWNGDSKLNMAPPQCSDEEIHSGQEWEESGEGLASWFDLCENEDAGENEHSRWEMSSIEPNKTDG</sequence>
<feature type="compositionally biased region" description="Basic and acidic residues" evidence="1">
    <location>
        <begin position="96"/>
        <end position="105"/>
    </location>
</feature>
<proteinExistence type="predicted"/>
<gene>
    <name evidence="2" type="ORF">pdam_00024781</name>
</gene>
<dbReference type="OrthoDB" id="10611441at2759"/>
<evidence type="ECO:0000313" key="2">
    <source>
        <dbReference type="EMBL" id="RMX48567.1"/>
    </source>
</evidence>
<dbReference type="Proteomes" id="UP000275408">
    <property type="component" value="Unassembled WGS sequence"/>
</dbReference>
<keyword evidence="3" id="KW-1185">Reference proteome</keyword>
<reference evidence="2 3" key="1">
    <citation type="journal article" date="2018" name="Sci. Rep.">
        <title>Comparative analysis of the Pocillopora damicornis genome highlights role of immune system in coral evolution.</title>
        <authorList>
            <person name="Cunning R."/>
            <person name="Bay R.A."/>
            <person name="Gillette P."/>
            <person name="Baker A.C."/>
            <person name="Traylor-Knowles N."/>
        </authorList>
    </citation>
    <scope>NUCLEOTIDE SEQUENCE [LARGE SCALE GENOMIC DNA]</scope>
    <source>
        <strain evidence="2">RSMAS</strain>
        <tissue evidence="2">Whole animal</tissue>
    </source>
</reference>
<feature type="region of interest" description="Disordered" evidence="1">
    <location>
        <begin position="26"/>
        <end position="54"/>
    </location>
</feature>
<accession>A0A3M6U4S1</accession>
<feature type="compositionally biased region" description="Polar residues" evidence="1">
    <location>
        <begin position="106"/>
        <end position="137"/>
    </location>
</feature>
<comment type="caution">
    <text evidence="2">The sequence shown here is derived from an EMBL/GenBank/DDBJ whole genome shotgun (WGS) entry which is preliminary data.</text>
</comment>
<name>A0A3M6U4S1_POCDA</name>
<feature type="compositionally biased region" description="Low complexity" evidence="1">
    <location>
        <begin position="38"/>
        <end position="52"/>
    </location>
</feature>
<protein>
    <submittedName>
        <fullName evidence="2">Uncharacterized protein</fullName>
    </submittedName>
</protein>
<feature type="non-terminal residue" evidence="2">
    <location>
        <position position="1"/>
    </location>
</feature>